<dbReference type="Pfam" id="PF00719">
    <property type="entry name" value="Pyrophosphatase"/>
    <property type="match status" value="1"/>
</dbReference>
<comment type="similarity">
    <text evidence="5">Belongs to the PPase family.</text>
</comment>
<keyword evidence="4 5" id="KW-0460">Magnesium</keyword>
<dbReference type="EMBL" id="BSYI01000003">
    <property type="protein sequence ID" value="GMG81439.1"/>
    <property type="molecule type" value="Genomic_DNA"/>
</dbReference>
<comment type="catalytic activity">
    <reaction evidence="5">
        <text>diphosphate + H2O = 2 phosphate + H(+)</text>
        <dbReference type="Rhea" id="RHEA:24576"/>
        <dbReference type="ChEBI" id="CHEBI:15377"/>
        <dbReference type="ChEBI" id="CHEBI:15378"/>
        <dbReference type="ChEBI" id="CHEBI:33019"/>
        <dbReference type="ChEBI" id="CHEBI:43474"/>
        <dbReference type="EC" id="3.6.1.1"/>
    </reaction>
</comment>
<proteinExistence type="inferred from homology"/>
<comment type="subunit">
    <text evidence="5">Homohexamer.</text>
</comment>
<protein>
    <recommendedName>
        <fullName evidence="5">Inorganic pyrophosphatase</fullName>
        <ecNumber evidence="5">3.6.1.1</ecNumber>
    </recommendedName>
    <alternativeName>
        <fullName evidence="5">Pyrophosphate phospho-hydrolase</fullName>
        <shortName evidence="5">PPase</shortName>
    </alternativeName>
</protein>
<feature type="binding site" evidence="5">
    <location>
        <position position="47"/>
    </location>
    <ligand>
        <name>substrate</name>
    </ligand>
</feature>
<feature type="binding site" evidence="5">
    <location>
        <position position="106"/>
    </location>
    <ligand>
        <name>Mg(2+)</name>
        <dbReference type="ChEBI" id="CHEBI:18420"/>
        <label>1</label>
    </ligand>
</feature>
<dbReference type="PROSITE" id="PS00387">
    <property type="entry name" value="PPASE"/>
    <property type="match status" value="1"/>
</dbReference>
<dbReference type="CDD" id="cd00412">
    <property type="entry name" value="pyrophosphatase"/>
    <property type="match status" value="1"/>
</dbReference>
<keyword evidence="5" id="KW-0963">Cytoplasm</keyword>
<dbReference type="Gene3D" id="3.90.80.10">
    <property type="entry name" value="Inorganic pyrophosphatase"/>
    <property type="match status" value="1"/>
</dbReference>
<feature type="binding site" evidence="5">
    <location>
        <position position="145"/>
    </location>
    <ligand>
        <name>substrate</name>
    </ligand>
</feature>
<organism evidence="6 7">
    <name type="scientific">Paralimibaculum aggregatum</name>
    <dbReference type="NCBI Taxonomy" id="3036245"/>
    <lineage>
        <taxon>Bacteria</taxon>
        <taxon>Pseudomonadati</taxon>
        <taxon>Pseudomonadota</taxon>
        <taxon>Alphaproteobacteria</taxon>
        <taxon>Rhodobacterales</taxon>
        <taxon>Paracoccaceae</taxon>
        <taxon>Paralimibaculum</taxon>
    </lineage>
</organism>
<evidence type="ECO:0000256" key="5">
    <source>
        <dbReference type="HAMAP-Rule" id="MF_00209"/>
    </source>
</evidence>
<evidence type="ECO:0000256" key="3">
    <source>
        <dbReference type="ARBA" id="ARBA00022801"/>
    </source>
</evidence>
<dbReference type="RefSeq" id="WP_285670094.1">
    <property type="nucleotide sequence ID" value="NZ_BSYI01000003.1"/>
</dbReference>
<feature type="binding site" evidence="5">
    <location>
        <position position="33"/>
    </location>
    <ligand>
        <name>substrate</name>
    </ligand>
</feature>
<dbReference type="EC" id="3.6.1.1" evidence="5"/>
<dbReference type="HAMAP" id="MF_00209">
    <property type="entry name" value="Inorganic_PPase"/>
    <property type="match status" value="1"/>
</dbReference>
<feature type="binding site" evidence="5">
    <location>
        <position position="59"/>
    </location>
    <ligand>
        <name>substrate</name>
    </ligand>
</feature>
<dbReference type="NCBIfam" id="NF002317">
    <property type="entry name" value="PRK01250.1"/>
    <property type="match status" value="1"/>
</dbReference>
<comment type="function">
    <text evidence="5">Catalyzes the hydrolysis of inorganic pyrophosphate (PPi) forming two phosphate ions.</text>
</comment>
<dbReference type="InterPro" id="IPR008162">
    <property type="entry name" value="Pyrophosphatase"/>
</dbReference>
<reference evidence="6 7" key="1">
    <citation type="submission" date="2023-04" db="EMBL/GenBank/DDBJ databases">
        <title>Marinoamorphus aggregata gen. nov., sp. Nov., isolate from tissue of brittle star Ophioplocus japonicus.</title>
        <authorList>
            <person name="Kawano K."/>
            <person name="Sawayama S."/>
            <person name="Nakagawa S."/>
        </authorList>
    </citation>
    <scope>NUCLEOTIDE SEQUENCE [LARGE SCALE GENOMIC DNA]</scope>
    <source>
        <strain evidence="6 7">NKW23</strain>
    </source>
</reference>
<comment type="caution">
    <text evidence="6">The sequence shown here is derived from an EMBL/GenBank/DDBJ whole genome shotgun (WGS) entry which is preliminary data.</text>
</comment>
<accession>A0ABQ6LDK4</accession>
<dbReference type="PANTHER" id="PTHR10286">
    <property type="entry name" value="INORGANIC PYROPHOSPHATASE"/>
    <property type="match status" value="1"/>
</dbReference>
<comment type="subcellular location">
    <subcellularLocation>
        <location evidence="5">Cytoplasm</location>
    </subcellularLocation>
</comment>
<feature type="binding site" evidence="5">
    <location>
        <position position="74"/>
    </location>
    <ligand>
        <name>Mg(2+)</name>
        <dbReference type="ChEBI" id="CHEBI:18420"/>
        <label>2</label>
    </ligand>
</feature>
<evidence type="ECO:0000256" key="2">
    <source>
        <dbReference type="ARBA" id="ARBA00022723"/>
    </source>
</evidence>
<evidence type="ECO:0000256" key="4">
    <source>
        <dbReference type="ARBA" id="ARBA00022842"/>
    </source>
</evidence>
<name>A0ABQ6LDK4_9RHOB</name>
<keyword evidence="2 5" id="KW-0479">Metal-binding</keyword>
<evidence type="ECO:0000256" key="1">
    <source>
        <dbReference type="ARBA" id="ARBA00001946"/>
    </source>
</evidence>
<feature type="binding site" evidence="5">
    <location>
        <position position="69"/>
    </location>
    <ligand>
        <name>Mg(2+)</name>
        <dbReference type="ChEBI" id="CHEBI:18420"/>
        <label>1</label>
    </ligand>
</feature>
<keyword evidence="3 5" id="KW-0378">Hydrolase</keyword>
<evidence type="ECO:0000313" key="7">
    <source>
        <dbReference type="Proteomes" id="UP001239909"/>
    </source>
</evidence>
<dbReference type="SUPFAM" id="SSF50324">
    <property type="entry name" value="Inorganic pyrophosphatase"/>
    <property type="match status" value="1"/>
</dbReference>
<sequence length="184" mass="20656">MNLHAIPPGVNPPHDVNVVIEIPGGASGGQPVKYEIDKDYGMVVVDRIVNVPMFYPNNYGFVPNTLHEDGDPVDVMVRTEVTLVPGSMIRCRLIGVLHMEDDGGIDDKLIAMPIEQVDPFQAEIQDLEDLPIRHRERIWHFFEHYKALEAGKWAKITGWGDKAEAERILMASIKRYEASKVAAE</sequence>
<dbReference type="InterPro" id="IPR036649">
    <property type="entry name" value="Pyrophosphatase_sf"/>
</dbReference>
<feature type="binding site" evidence="5">
    <location>
        <position position="74"/>
    </location>
    <ligand>
        <name>Mg(2+)</name>
        <dbReference type="ChEBI" id="CHEBI:18420"/>
        <label>1</label>
    </ligand>
</feature>
<dbReference type="Proteomes" id="UP001239909">
    <property type="component" value="Unassembled WGS sequence"/>
</dbReference>
<comment type="cofactor">
    <cofactor evidence="1 5">
        <name>Mg(2+)</name>
        <dbReference type="ChEBI" id="CHEBI:18420"/>
    </cofactor>
</comment>
<keyword evidence="7" id="KW-1185">Reference proteome</keyword>
<evidence type="ECO:0000313" key="6">
    <source>
        <dbReference type="EMBL" id="GMG81439.1"/>
    </source>
</evidence>
<gene>
    <name evidence="5 6" type="primary">ppa</name>
    <name evidence="6" type="ORF">LNKW23_06520</name>
</gene>